<keyword evidence="2" id="KW-0732">Signal</keyword>
<organism evidence="3 4">
    <name type="scientific">Catenuloplanes indicus</name>
    <dbReference type="NCBI Taxonomy" id="137267"/>
    <lineage>
        <taxon>Bacteria</taxon>
        <taxon>Bacillati</taxon>
        <taxon>Actinomycetota</taxon>
        <taxon>Actinomycetes</taxon>
        <taxon>Micromonosporales</taxon>
        <taxon>Micromonosporaceae</taxon>
        <taxon>Catenuloplanes</taxon>
    </lineage>
</organism>
<keyword evidence="4" id="KW-1185">Reference proteome</keyword>
<evidence type="ECO:0000256" key="1">
    <source>
        <dbReference type="SAM" id="MobiDB-lite"/>
    </source>
</evidence>
<feature type="signal peptide" evidence="2">
    <location>
        <begin position="1"/>
        <end position="28"/>
    </location>
</feature>
<feature type="compositionally biased region" description="Polar residues" evidence="1">
    <location>
        <begin position="168"/>
        <end position="178"/>
    </location>
</feature>
<evidence type="ECO:0000313" key="4">
    <source>
        <dbReference type="Proteomes" id="UP001240236"/>
    </source>
</evidence>
<sequence length="381" mass="37761">MNKWLTRAVGTAGLAGGFLLLTGAQAQAAPADPELLPLSDLQDGGLPLLSDLLGNAASAPAGGSDSLLGGLLGGGEMTGQTGITHPAAQFLGIDPDAGRRSELGGDGGLLGALTGLSRPAETPRPGLSGLPGLTMLSALTGQDAAVADRADERPVASRPGRHRAKPSPTRTVPAQTTPRPAGAHRADDGPRHAAVSAPGDGSRRTTASAPGDGPRGTATPTPDDGPRGTAASAPGDSRRRTAAPAPDDDRRAITGSGGDRRSAAAPGRRTAPAAAPARRTAPAAAPGRRTAPAPDAGRGGGTVTGHPADSWAGIPGSPADDNAITVTPGQDDQGFGRAPVHLAETPRHQAETPQPAESPARARPSTRAGERPVAGLDPDYS</sequence>
<name>A0AAE3W1F9_9ACTN</name>
<feature type="compositionally biased region" description="Low complexity" evidence="1">
    <location>
        <begin position="263"/>
        <end position="296"/>
    </location>
</feature>
<reference evidence="3 4" key="1">
    <citation type="submission" date="2023-07" db="EMBL/GenBank/DDBJ databases">
        <title>Sequencing the genomes of 1000 actinobacteria strains.</title>
        <authorList>
            <person name="Klenk H.-P."/>
        </authorList>
    </citation>
    <scope>NUCLEOTIDE SEQUENCE [LARGE SCALE GENOMIC DNA]</scope>
    <source>
        <strain evidence="3 4">DSM 44709</strain>
    </source>
</reference>
<dbReference type="EMBL" id="JAUSUZ010000001">
    <property type="protein sequence ID" value="MDQ0368113.1"/>
    <property type="molecule type" value="Genomic_DNA"/>
</dbReference>
<feature type="compositionally biased region" description="Basic and acidic residues" evidence="1">
    <location>
        <begin position="247"/>
        <end position="262"/>
    </location>
</feature>
<evidence type="ECO:0000256" key="2">
    <source>
        <dbReference type="SAM" id="SignalP"/>
    </source>
</evidence>
<comment type="caution">
    <text evidence="3">The sequence shown here is derived from an EMBL/GenBank/DDBJ whole genome shotgun (WGS) entry which is preliminary data.</text>
</comment>
<dbReference type="RefSeq" id="WP_307242566.1">
    <property type="nucleotide sequence ID" value="NZ_JAUSUZ010000001.1"/>
</dbReference>
<protein>
    <submittedName>
        <fullName evidence="3">Uncharacterized protein</fullName>
    </submittedName>
</protein>
<accession>A0AAE3W1F9</accession>
<evidence type="ECO:0000313" key="3">
    <source>
        <dbReference type="EMBL" id="MDQ0368113.1"/>
    </source>
</evidence>
<dbReference type="Proteomes" id="UP001240236">
    <property type="component" value="Unassembled WGS sequence"/>
</dbReference>
<dbReference type="AlphaFoldDB" id="A0AAE3W1F9"/>
<feature type="compositionally biased region" description="Basic and acidic residues" evidence="1">
    <location>
        <begin position="146"/>
        <end position="155"/>
    </location>
</feature>
<gene>
    <name evidence="3" type="ORF">J2S42_004782</name>
</gene>
<feature type="region of interest" description="Disordered" evidence="1">
    <location>
        <begin position="114"/>
        <end position="381"/>
    </location>
</feature>
<feature type="chain" id="PRO_5042205485" evidence="2">
    <location>
        <begin position="29"/>
        <end position="381"/>
    </location>
</feature>
<proteinExistence type="predicted"/>